<evidence type="ECO:0000256" key="7">
    <source>
        <dbReference type="ARBA" id="ARBA00040597"/>
    </source>
</evidence>
<evidence type="ECO:0000256" key="2">
    <source>
        <dbReference type="ARBA" id="ARBA00006484"/>
    </source>
</evidence>
<evidence type="ECO:0000313" key="13">
    <source>
        <dbReference type="Proteomes" id="UP000812440"/>
    </source>
</evidence>
<comment type="similarity">
    <text evidence="2">Belongs to the short-chain dehydrogenases/reductases (SDR) family.</text>
</comment>
<evidence type="ECO:0000256" key="4">
    <source>
        <dbReference type="ARBA" id="ARBA00022729"/>
    </source>
</evidence>
<proteinExistence type="inferred from homology"/>
<comment type="catalytic activity">
    <reaction evidence="9">
        <text>cortisone + NADPH + H(+) = cortisol + NADP(+)</text>
        <dbReference type="Rhea" id="RHEA:68616"/>
        <dbReference type="ChEBI" id="CHEBI:15378"/>
        <dbReference type="ChEBI" id="CHEBI:16962"/>
        <dbReference type="ChEBI" id="CHEBI:17650"/>
        <dbReference type="ChEBI" id="CHEBI:57783"/>
        <dbReference type="ChEBI" id="CHEBI:58349"/>
    </reaction>
    <physiologicalReaction direction="right-to-left" evidence="9">
        <dbReference type="Rhea" id="RHEA:68618"/>
    </physiologicalReaction>
</comment>
<dbReference type="InterPro" id="IPR051253">
    <property type="entry name" value="11-beta-HSD"/>
</dbReference>
<dbReference type="Proteomes" id="UP000812440">
    <property type="component" value="Chromosome 1"/>
</dbReference>
<keyword evidence="3" id="KW-0964">Secreted</keyword>
<dbReference type="InterPro" id="IPR002347">
    <property type="entry name" value="SDR_fam"/>
</dbReference>
<comment type="caution">
    <text evidence="12">The sequence shown here is derived from an EMBL/GenBank/DDBJ whole genome shotgun (WGS) entry which is preliminary data.</text>
</comment>
<dbReference type="EMBL" id="JAACNH010000001">
    <property type="protein sequence ID" value="KAG8454780.1"/>
    <property type="molecule type" value="Genomic_DNA"/>
</dbReference>
<keyword evidence="5" id="KW-0521">NADP</keyword>
<evidence type="ECO:0000256" key="10">
    <source>
        <dbReference type="ARBA" id="ARBA00093430"/>
    </source>
</evidence>
<feature type="signal peptide" evidence="11">
    <location>
        <begin position="1"/>
        <end position="24"/>
    </location>
</feature>
<dbReference type="OrthoDB" id="1933717at2759"/>
<keyword evidence="13" id="KW-1185">Reference proteome</keyword>
<name>A0A8T2KCE2_9PIPI</name>
<dbReference type="SUPFAM" id="SSF51735">
    <property type="entry name" value="NAD(P)-binding Rossmann-fold domains"/>
    <property type="match status" value="1"/>
</dbReference>
<keyword evidence="6" id="KW-0560">Oxidoreductase</keyword>
<sequence length="294" mass="32617">MGFKMKGWSCIIALVASLVYLSWDNSDLANLANARVLVTGASTGIGEEMAYQYARAGAELVLTARREHVLQKVKTRCLELGAKNVYVVPTDMGLHMAREQVVAEAISVLGGLDYLVLNHIGWTPFQMWNGDVNHTQSLMEVNFISYIHLTSAALPYLTLSNGSIIVLSSLTAKYPIPYTTSYAATKFALEGFFGSLRHELAMQNSPVSITICVLGLIDTESAMMKIKDKISMPAYPAGDAALAVVLAGASRQREMYYPWYVGPLCLMREWFPQSRDWMIQRIYHISSQKEKATD</sequence>
<evidence type="ECO:0000256" key="11">
    <source>
        <dbReference type="SAM" id="SignalP"/>
    </source>
</evidence>
<comment type="function">
    <text evidence="10">Unidirectional NADP(+)-dependent cortisol dehydrogenase (in vitro).</text>
</comment>
<dbReference type="PANTHER" id="PTHR44279">
    <property type="entry name" value="HYDROXYSTEROID (11-BETA) DEHYDROGENASE 1-LIKE B-RELATED"/>
    <property type="match status" value="1"/>
</dbReference>
<evidence type="ECO:0000256" key="9">
    <source>
        <dbReference type="ARBA" id="ARBA00093198"/>
    </source>
</evidence>
<evidence type="ECO:0000256" key="8">
    <source>
        <dbReference type="ARBA" id="ARBA00042169"/>
    </source>
</evidence>
<dbReference type="Pfam" id="PF00106">
    <property type="entry name" value="adh_short"/>
    <property type="match status" value="1"/>
</dbReference>
<feature type="chain" id="PRO_5036435638" description="Hydroxysteroid 11-beta-dehydrogenase 1-like protein" evidence="11">
    <location>
        <begin position="25"/>
        <end position="294"/>
    </location>
</feature>
<dbReference type="InterPro" id="IPR036291">
    <property type="entry name" value="NAD(P)-bd_dom_sf"/>
</dbReference>
<dbReference type="PROSITE" id="PS00061">
    <property type="entry name" value="ADH_SHORT"/>
    <property type="match status" value="1"/>
</dbReference>
<keyword evidence="4 11" id="KW-0732">Signal</keyword>
<evidence type="ECO:0000256" key="5">
    <source>
        <dbReference type="ARBA" id="ARBA00022857"/>
    </source>
</evidence>
<dbReference type="EMBL" id="JAACNH010000001">
    <property type="protein sequence ID" value="KAG8454779.1"/>
    <property type="molecule type" value="Genomic_DNA"/>
</dbReference>
<gene>
    <name evidence="12" type="ORF">GDO86_001122</name>
</gene>
<dbReference type="GO" id="GO:0005576">
    <property type="term" value="C:extracellular region"/>
    <property type="evidence" value="ECO:0007669"/>
    <property type="project" value="UniProtKB-SubCell"/>
</dbReference>
<dbReference type="PRINTS" id="PR00081">
    <property type="entry name" value="GDHRDH"/>
</dbReference>
<evidence type="ECO:0000256" key="3">
    <source>
        <dbReference type="ARBA" id="ARBA00022525"/>
    </source>
</evidence>
<dbReference type="PANTHER" id="PTHR44279:SF3">
    <property type="entry name" value="HYDROXYSTEROID 11-BETA-DEHYDROGENASE 1-LIKE PROTEIN"/>
    <property type="match status" value="1"/>
</dbReference>
<dbReference type="AlphaFoldDB" id="A0A8T2KCE2"/>
<dbReference type="InterPro" id="IPR020904">
    <property type="entry name" value="Sc_DH/Rdtase_CS"/>
</dbReference>
<reference evidence="12" key="1">
    <citation type="thesis" date="2020" institute="ProQuest LLC" country="789 East Eisenhower Parkway, Ann Arbor, MI, USA">
        <title>Comparative Genomics and Chromosome Evolution.</title>
        <authorList>
            <person name="Mudd A.B."/>
        </authorList>
    </citation>
    <scope>NUCLEOTIDE SEQUENCE</scope>
    <source>
        <strain evidence="12">Female2</strain>
        <tissue evidence="12">Blood</tissue>
    </source>
</reference>
<evidence type="ECO:0000256" key="1">
    <source>
        <dbReference type="ARBA" id="ARBA00004613"/>
    </source>
</evidence>
<dbReference type="Gene3D" id="3.40.50.720">
    <property type="entry name" value="NAD(P)-binding Rossmann-like Domain"/>
    <property type="match status" value="1"/>
</dbReference>
<dbReference type="GO" id="GO:0016491">
    <property type="term" value="F:oxidoreductase activity"/>
    <property type="evidence" value="ECO:0007669"/>
    <property type="project" value="UniProtKB-KW"/>
</dbReference>
<accession>A0A8T2KCE2</accession>
<organism evidence="12 13">
    <name type="scientific">Hymenochirus boettgeri</name>
    <name type="common">Congo dwarf clawed frog</name>
    <dbReference type="NCBI Taxonomy" id="247094"/>
    <lineage>
        <taxon>Eukaryota</taxon>
        <taxon>Metazoa</taxon>
        <taxon>Chordata</taxon>
        <taxon>Craniata</taxon>
        <taxon>Vertebrata</taxon>
        <taxon>Euteleostomi</taxon>
        <taxon>Amphibia</taxon>
        <taxon>Batrachia</taxon>
        <taxon>Anura</taxon>
        <taxon>Pipoidea</taxon>
        <taxon>Pipidae</taxon>
        <taxon>Pipinae</taxon>
        <taxon>Hymenochirus</taxon>
    </lineage>
</organism>
<protein>
    <recommendedName>
        <fullName evidence="7">Hydroxysteroid 11-beta-dehydrogenase 1-like protein</fullName>
    </recommendedName>
    <alternativeName>
        <fullName evidence="8">11-beta-hydroxysteroid dehydrogenase type 3</fullName>
    </alternativeName>
</protein>
<evidence type="ECO:0000313" key="12">
    <source>
        <dbReference type="EMBL" id="KAG8454779.1"/>
    </source>
</evidence>
<evidence type="ECO:0000256" key="6">
    <source>
        <dbReference type="ARBA" id="ARBA00023002"/>
    </source>
</evidence>
<comment type="subcellular location">
    <subcellularLocation>
        <location evidence="1">Secreted</location>
    </subcellularLocation>
</comment>